<evidence type="ECO:0000256" key="1">
    <source>
        <dbReference type="SAM" id="MobiDB-lite"/>
    </source>
</evidence>
<reference evidence="2 3" key="1">
    <citation type="submission" date="2023-07" db="EMBL/GenBank/DDBJ databases">
        <title>Genomic Encyclopedia of Type Strains, Phase IV (KMG-IV): sequencing the most valuable type-strain genomes for metagenomic binning, comparative biology and taxonomic classification.</title>
        <authorList>
            <person name="Goeker M."/>
        </authorList>
    </citation>
    <scope>NUCLEOTIDE SEQUENCE [LARGE SCALE GENOMIC DNA]</scope>
    <source>
        <strain evidence="2 3">DSM 5896</strain>
    </source>
</reference>
<proteinExistence type="predicted"/>
<evidence type="ECO:0008006" key="4">
    <source>
        <dbReference type="Google" id="ProtNLM"/>
    </source>
</evidence>
<evidence type="ECO:0000313" key="3">
    <source>
        <dbReference type="Proteomes" id="UP001237448"/>
    </source>
</evidence>
<name>A0ABU0FK21_9HYPH</name>
<protein>
    <recommendedName>
        <fullName evidence="4">DUF4232 domain-containing protein</fullName>
    </recommendedName>
</protein>
<dbReference type="EMBL" id="JAUSVK010000001">
    <property type="protein sequence ID" value="MDQ0394957.1"/>
    <property type="molecule type" value="Genomic_DNA"/>
</dbReference>
<gene>
    <name evidence="2" type="ORF">J3R73_004749</name>
</gene>
<keyword evidence="3" id="KW-1185">Reference proteome</keyword>
<feature type="region of interest" description="Disordered" evidence="1">
    <location>
        <begin position="23"/>
        <end position="42"/>
    </location>
</feature>
<evidence type="ECO:0000313" key="2">
    <source>
        <dbReference type="EMBL" id="MDQ0394957.1"/>
    </source>
</evidence>
<comment type="caution">
    <text evidence="2">The sequence shown here is derived from an EMBL/GenBank/DDBJ whole genome shotgun (WGS) entry which is preliminary data.</text>
</comment>
<organism evidence="2 3">
    <name type="scientific">Labrys monachus</name>
    <dbReference type="NCBI Taxonomy" id="217067"/>
    <lineage>
        <taxon>Bacteria</taxon>
        <taxon>Pseudomonadati</taxon>
        <taxon>Pseudomonadota</taxon>
        <taxon>Alphaproteobacteria</taxon>
        <taxon>Hyphomicrobiales</taxon>
        <taxon>Xanthobacteraceae</taxon>
        <taxon>Labrys</taxon>
    </lineage>
</organism>
<feature type="compositionally biased region" description="Low complexity" evidence="1">
    <location>
        <begin position="23"/>
        <end position="39"/>
    </location>
</feature>
<accession>A0ABU0FK21</accession>
<dbReference type="Proteomes" id="UP001237448">
    <property type="component" value="Unassembled WGS sequence"/>
</dbReference>
<sequence length="183" mass="19095">MLAGLAALGGCSNSIITGVYGTPTEAESSSTPSTPSAPTRVDFDPDAECPVINVPNGASFYTSGGAQMTISKFARECDLSGPASVTIKIGIKGLAILKQGGAGTYSAPLRITIRDRDEHTAYTKVLRVAASVPPGEDQGSFEVVDTSTPIVIGVQQPLNSYDIQIGFDNKGALEPPTKKKHRR</sequence>